<evidence type="ECO:0000256" key="2">
    <source>
        <dbReference type="SAM" id="SignalP"/>
    </source>
</evidence>
<feature type="region of interest" description="Disordered" evidence="1">
    <location>
        <begin position="31"/>
        <end position="56"/>
    </location>
</feature>
<keyword evidence="4" id="KW-1185">Reference proteome</keyword>
<dbReference type="EMBL" id="NEVH01020984">
    <property type="protein sequence ID" value="PNF20240.1"/>
    <property type="molecule type" value="Genomic_DNA"/>
</dbReference>
<evidence type="ECO:0000313" key="3">
    <source>
        <dbReference type="EMBL" id="PNF20240.1"/>
    </source>
</evidence>
<evidence type="ECO:0000313" key="4">
    <source>
        <dbReference type="Proteomes" id="UP000235965"/>
    </source>
</evidence>
<reference evidence="3 4" key="1">
    <citation type="submission" date="2017-12" db="EMBL/GenBank/DDBJ databases">
        <title>Hemimetabolous genomes reveal molecular basis of termite eusociality.</title>
        <authorList>
            <person name="Harrison M.C."/>
            <person name="Jongepier E."/>
            <person name="Robertson H.M."/>
            <person name="Arning N."/>
            <person name="Bitard-Feildel T."/>
            <person name="Chao H."/>
            <person name="Childers C.P."/>
            <person name="Dinh H."/>
            <person name="Doddapaneni H."/>
            <person name="Dugan S."/>
            <person name="Gowin J."/>
            <person name="Greiner C."/>
            <person name="Han Y."/>
            <person name="Hu H."/>
            <person name="Hughes D.S.T."/>
            <person name="Huylmans A.-K."/>
            <person name="Kemena C."/>
            <person name="Kremer L.P.M."/>
            <person name="Lee S.L."/>
            <person name="Lopez-Ezquerra A."/>
            <person name="Mallet L."/>
            <person name="Monroy-Kuhn J.M."/>
            <person name="Moser A."/>
            <person name="Murali S.C."/>
            <person name="Muzny D.M."/>
            <person name="Otani S."/>
            <person name="Piulachs M.-D."/>
            <person name="Poelchau M."/>
            <person name="Qu J."/>
            <person name="Schaub F."/>
            <person name="Wada-Katsumata A."/>
            <person name="Worley K.C."/>
            <person name="Xie Q."/>
            <person name="Ylla G."/>
            <person name="Poulsen M."/>
            <person name="Gibbs R.A."/>
            <person name="Schal C."/>
            <person name="Richards S."/>
            <person name="Belles X."/>
            <person name="Korb J."/>
            <person name="Bornberg-Bauer E."/>
        </authorList>
    </citation>
    <scope>NUCLEOTIDE SEQUENCE [LARGE SCALE GENOMIC DNA]</scope>
    <source>
        <tissue evidence="3">Whole body</tissue>
    </source>
</reference>
<keyword evidence="2" id="KW-0732">Signal</keyword>
<organism evidence="3 4">
    <name type="scientific">Cryptotermes secundus</name>
    <dbReference type="NCBI Taxonomy" id="105785"/>
    <lineage>
        <taxon>Eukaryota</taxon>
        <taxon>Metazoa</taxon>
        <taxon>Ecdysozoa</taxon>
        <taxon>Arthropoda</taxon>
        <taxon>Hexapoda</taxon>
        <taxon>Insecta</taxon>
        <taxon>Pterygota</taxon>
        <taxon>Neoptera</taxon>
        <taxon>Polyneoptera</taxon>
        <taxon>Dictyoptera</taxon>
        <taxon>Blattodea</taxon>
        <taxon>Blattoidea</taxon>
        <taxon>Termitoidae</taxon>
        <taxon>Kalotermitidae</taxon>
        <taxon>Cryptotermitinae</taxon>
        <taxon>Cryptotermes</taxon>
    </lineage>
</organism>
<dbReference type="InParanoid" id="A0A2J7PVA8"/>
<name>A0A2J7PVA8_9NEOP</name>
<proteinExistence type="predicted"/>
<protein>
    <submittedName>
        <fullName evidence="3">Uncharacterized protein</fullName>
    </submittedName>
</protein>
<dbReference type="STRING" id="105785.A0A2J7PVA8"/>
<feature type="signal peptide" evidence="2">
    <location>
        <begin position="1"/>
        <end position="18"/>
    </location>
</feature>
<accession>A0A2J7PVA8</accession>
<sequence>MCTLTWTVWLLLALTALAINVEVEAVPDHETDVAGGKQHSGNNGGHDHIYGDKQGHSHKKELSKDQKIILQKIFNYLKMADYMWVTGEFTFIEQRIPVDFILTVLYIEGKSIRSIQVEDLWEIIQLYGDYEMKAESEPPNRGMSKYEQVLMLYVQAYVKRNKEWRRSRIYTGGSTVPVLAVSDRLKETSRDILTATTEELLKVTKEYARKHRVYIPYTPVTQNPSYLDIHKVNAIMDFLKTQGPNATGSFTVSKYRISIEYILWNLAKNGKSVKSLKSDELWNIIRAYVRETKIFDALPEKEKAVLRDILNYVQLLGDGARGEVTFKSHKLSIDFIMTVVHLQGADIYSLTVVDLWELMKMYEVYEKKLGSEPQNRNISKYEQVTLLYAITYLRNDAGFTGQIVIDGVKIPVSYILKQLKIFGKDIRTATMEQIHIITSAYLKKYTPPTRVPLGTQPTEEQTLELRALIDLLKTQRSPTVGSFIFSGYRTSVQFILSYMAQHGLSIDKLSIKELWSIMLLHESNETNTATAVSAGPGSGKTTTRIKICGTVTETHVNDTLHKIVDELFSEVKMRLDTYNSGGKIFLCNSQ</sequence>
<feature type="chain" id="PRO_5014428199" evidence="2">
    <location>
        <begin position="19"/>
        <end position="590"/>
    </location>
</feature>
<feature type="compositionally biased region" description="Basic and acidic residues" evidence="1">
    <location>
        <begin position="45"/>
        <end position="56"/>
    </location>
</feature>
<evidence type="ECO:0000256" key="1">
    <source>
        <dbReference type="SAM" id="MobiDB-lite"/>
    </source>
</evidence>
<dbReference type="AlphaFoldDB" id="A0A2J7PVA8"/>
<dbReference type="Proteomes" id="UP000235965">
    <property type="component" value="Unassembled WGS sequence"/>
</dbReference>
<gene>
    <name evidence="3" type="ORF">B7P43_G16189</name>
</gene>
<comment type="caution">
    <text evidence="3">The sequence shown here is derived from an EMBL/GenBank/DDBJ whole genome shotgun (WGS) entry which is preliminary data.</text>
</comment>